<evidence type="ECO:0000256" key="8">
    <source>
        <dbReference type="ARBA" id="ARBA00022989"/>
    </source>
</evidence>
<dbReference type="PANTHER" id="PTHR30400">
    <property type="entry name" value="MONOFUNCTIONAL BIOSYNTHETIC PEPTIDOGLYCAN TRANSGLYCOSYLASE"/>
    <property type="match status" value="1"/>
</dbReference>
<dbReference type="UniPathway" id="UPA00219"/>
<dbReference type="GO" id="GO:0008360">
    <property type="term" value="P:regulation of cell shape"/>
    <property type="evidence" value="ECO:0007669"/>
    <property type="project" value="UniProtKB-KW"/>
</dbReference>
<dbReference type="GO" id="GO:0008955">
    <property type="term" value="F:peptidoglycan glycosyltransferase activity"/>
    <property type="evidence" value="ECO:0007669"/>
    <property type="project" value="UniProtKB-UniRule"/>
</dbReference>
<gene>
    <name evidence="11" type="primary">mtgA</name>
    <name evidence="13" type="ORF">SAMN02745130_03228</name>
</gene>
<comment type="function">
    <text evidence="11">Peptidoglycan polymerase that catalyzes glycan chain elongation from lipid-linked precursors.</text>
</comment>
<dbReference type="Proteomes" id="UP000190460">
    <property type="component" value="Unassembled WGS sequence"/>
</dbReference>
<evidence type="ECO:0000259" key="12">
    <source>
        <dbReference type="Pfam" id="PF00912"/>
    </source>
</evidence>
<keyword evidence="3 11" id="KW-0328">Glycosyltransferase</keyword>
<dbReference type="InterPro" id="IPR036950">
    <property type="entry name" value="PBP_transglycosylase"/>
</dbReference>
<comment type="catalytic activity">
    <reaction evidence="11">
        <text>[GlcNAc-(1-&gt;4)-Mur2Ac(oyl-L-Ala-gamma-D-Glu-L-Lys-D-Ala-D-Ala)](n)-di-trans,octa-cis-undecaprenyl diphosphate + beta-D-GlcNAc-(1-&gt;4)-Mur2Ac(oyl-L-Ala-gamma-D-Glu-L-Lys-D-Ala-D-Ala)-di-trans,octa-cis-undecaprenyl diphosphate = [GlcNAc-(1-&gt;4)-Mur2Ac(oyl-L-Ala-gamma-D-Glu-L-Lys-D-Ala-D-Ala)](n+1)-di-trans,octa-cis-undecaprenyl diphosphate + di-trans,octa-cis-undecaprenyl diphosphate + H(+)</text>
        <dbReference type="Rhea" id="RHEA:23708"/>
        <dbReference type="Rhea" id="RHEA-COMP:9602"/>
        <dbReference type="Rhea" id="RHEA-COMP:9603"/>
        <dbReference type="ChEBI" id="CHEBI:15378"/>
        <dbReference type="ChEBI" id="CHEBI:58405"/>
        <dbReference type="ChEBI" id="CHEBI:60033"/>
        <dbReference type="ChEBI" id="CHEBI:78435"/>
        <dbReference type="EC" id="2.4.99.28"/>
    </reaction>
</comment>
<evidence type="ECO:0000313" key="14">
    <source>
        <dbReference type="Proteomes" id="UP000190460"/>
    </source>
</evidence>
<dbReference type="EC" id="2.4.99.28" evidence="11"/>
<keyword evidence="14" id="KW-1185">Reference proteome</keyword>
<dbReference type="HAMAP" id="MF_00766">
    <property type="entry name" value="PGT_MtgA"/>
    <property type="match status" value="1"/>
</dbReference>
<evidence type="ECO:0000313" key="13">
    <source>
        <dbReference type="EMBL" id="SKA91204.1"/>
    </source>
</evidence>
<sequence>MLFSPELTKAGWVVPDFKLSYLHWLWRLPLLLFLLIVLLLLIFRVAPLPSSSFMLQQSMARIFDETVPQVRHQWVSMEQIPPEVALAAIAAEDQLFPEHWGIDRGATERAIQAALDGESSGGGSTITQQVAKNLFLWGGRSYLRKGLEWGLAVLIETLWSKERILEVYLNIAQFSEADYGVGAASEFLFKKPVARLSEQDAALLAAVLPLPEVYSVVKPSKYIQKRQRFILRQMRQLGGVAYLEQL</sequence>
<accession>A0A1T4XNT2</accession>
<dbReference type="InterPro" id="IPR023346">
    <property type="entry name" value="Lysozyme-like_dom_sf"/>
</dbReference>
<feature type="domain" description="Glycosyl transferase family 51" evidence="12">
    <location>
        <begin position="68"/>
        <end position="234"/>
    </location>
</feature>
<dbReference type="InterPro" id="IPR011812">
    <property type="entry name" value="Pep_trsgly"/>
</dbReference>
<evidence type="ECO:0000256" key="3">
    <source>
        <dbReference type="ARBA" id="ARBA00022676"/>
    </source>
</evidence>
<name>A0A1T4XNT2_9GAMM</name>
<keyword evidence="7 11" id="KW-0573">Peptidoglycan synthesis</keyword>
<proteinExistence type="inferred from homology"/>
<evidence type="ECO:0000256" key="1">
    <source>
        <dbReference type="ARBA" id="ARBA00022475"/>
    </source>
</evidence>
<dbReference type="Pfam" id="PF00912">
    <property type="entry name" value="Transgly"/>
    <property type="match status" value="1"/>
</dbReference>
<dbReference type="EMBL" id="FUYB01000020">
    <property type="protein sequence ID" value="SKA91204.1"/>
    <property type="molecule type" value="Genomic_DNA"/>
</dbReference>
<dbReference type="STRING" id="92487.SAMN02745130_03228"/>
<dbReference type="InterPro" id="IPR001264">
    <property type="entry name" value="Glyco_trans_51"/>
</dbReference>
<dbReference type="GO" id="GO:0009252">
    <property type="term" value="P:peptidoglycan biosynthetic process"/>
    <property type="evidence" value="ECO:0007669"/>
    <property type="project" value="UniProtKB-UniRule"/>
</dbReference>
<dbReference type="Gene3D" id="1.10.3810.10">
    <property type="entry name" value="Biosynthetic peptidoglycan transglycosylase-like"/>
    <property type="match status" value="1"/>
</dbReference>
<dbReference type="GO" id="GO:0009274">
    <property type="term" value="C:peptidoglycan-based cell wall"/>
    <property type="evidence" value="ECO:0007669"/>
    <property type="project" value="InterPro"/>
</dbReference>
<evidence type="ECO:0000256" key="11">
    <source>
        <dbReference type="HAMAP-Rule" id="MF_00766"/>
    </source>
</evidence>
<evidence type="ECO:0000256" key="7">
    <source>
        <dbReference type="ARBA" id="ARBA00022984"/>
    </source>
</evidence>
<dbReference type="NCBIfam" id="TIGR02070">
    <property type="entry name" value="mono_pep_trsgly"/>
    <property type="match status" value="1"/>
</dbReference>
<evidence type="ECO:0000256" key="2">
    <source>
        <dbReference type="ARBA" id="ARBA00022519"/>
    </source>
</evidence>
<evidence type="ECO:0000256" key="6">
    <source>
        <dbReference type="ARBA" id="ARBA00022960"/>
    </source>
</evidence>
<dbReference type="GO" id="GO:0071555">
    <property type="term" value="P:cell wall organization"/>
    <property type="evidence" value="ECO:0007669"/>
    <property type="project" value="UniProtKB-KW"/>
</dbReference>
<keyword evidence="1 11" id="KW-1003">Cell membrane</keyword>
<evidence type="ECO:0000256" key="9">
    <source>
        <dbReference type="ARBA" id="ARBA00023136"/>
    </source>
</evidence>
<evidence type="ECO:0000256" key="5">
    <source>
        <dbReference type="ARBA" id="ARBA00022692"/>
    </source>
</evidence>
<dbReference type="GO" id="GO:0016763">
    <property type="term" value="F:pentosyltransferase activity"/>
    <property type="evidence" value="ECO:0007669"/>
    <property type="project" value="InterPro"/>
</dbReference>
<feature type="transmembrane region" description="Helical" evidence="11">
    <location>
        <begin position="24"/>
        <end position="46"/>
    </location>
</feature>
<protein>
    <recommendedName>
        <fullName evidence="11">Biosynthetic peptidoglycan transglycosylase</fullName>
        <ecNumber evidence="11">2.4.99.28</ecNumber>
    </recommendedName>
    <alternativeName>
        <fullName evidence="11">Glycan polymerase</fullName>
    </alternativeName>
    <alternativeName>
        <fullName evidence="11">Peptidoglycan glycosyltransferase MtgA</fullName>
        <shortName evidence="11">PGT</shortName>
    </alternativeName>
</protein>
<reference evidence="13 14" key="1">
    <citation type="submission" date="2017-02" db="EMBL/GenBank/DDBJ databases">
        <authorList>
            <person name="Peterson S.W."/>
        </authorList>
    </citation>
    <scope>NUCLEOTIDE SEQUENCE [LARGE SCALE GENOMIC DNA]</scope>
    <source>
        <strain evidence="13 14">ATCC 49788</strain>
    </source>
</reference>
<evidence type="ECO:0000256" key="10">
    <source>
        <dbReference type="ARBA" id="ARBA00023316"/>
    </source>
</evidence>
<dbReference type="SUPFAM" id="SSF53955">
    <property type="entry name" value="Lysozyme-like"/>
    <property type="match status" value="1"/>
</dbReference>
<keyword evidence="10 11" id="KW-0961">Cell wall biogenesis/degradation</keyword>
<organism evidence="13 14">
    <name type="scientific">Thiothrix eikelboomii</name>
    <dbReference type="NCBI Taxonomy" id="92487"/>
    <lineage>
        <taxon>Bacteria</taxon>
        <taxon>Pseudomonadati</taxon>
        <taxon>Pseudomonadota</taxon>
        <taxon>Gammaproteobacteria</taxon>
        <taxon>Thiotrichales</taxon>
        <taxon>Thiotrichaceae</taxon>
        <taxon>Thiothrix</taxon>
    </lineage>
</organism>
<evidence type="ECO:0000256" key="4">
    <source>
        <dbReference type="ARBA" id="ARBA00022679"/>
    </source>
</evidence>
<comment type="subcellular location">
    <subcellularLocation>
        <location evidence="11">Cell inner membrane</location>
        <topology evidence="11">Single-pass membrane protein</topology>
    </subcellularLocation>
</comment>
<dbReference type="PANTHER" id="PTHR30400:SF0">
    <property type="entry name" value="BIOSYNTHETIC PEPTIDOGLYCAN TRANSGLYCOSYLASE"/>
    <property type="match status" value="1"/>
</dbReference>
<dbReference type="GO" id="GO:0005886">
    <property type="term" value="C:plasma membrane"/>
    <property type="evidence" value="ECO:0007669"/>
    <property type="project" value="UniProtKB-SubCell"/>
</dbReference>
<comment type="similarity">
    <text evidence="11">Belongs to the glycosyltransferase 51 family.</text>
</comment>
<keyword evidence="9 11" id="KW-0472">Membrane</keyword>
<keyword evidence="8 11" id="KW-1133">Transmembrane helix</keyword>
<keyword evidence="5 11" id="KW-0812">Transmembrane</keyword>
<keyword evidence="6 11" id="KW-0133">Cell shape</keyword>
<keyword evidence="4 11" id="KW-0808">Transferase</keyword>
<dbReference type="AlphaFoldDB" id="A0A1T4XNT2"/>
<keyword evidence="2 11" id="KW-0997">Cell inner membrane</keyword>
<comment type="pathway">
    <text evidence="11">Cell wall biogenesis; peptidoglycan biosynthesis.</text>
</comment>